<sequence>MKIQDAVVLVTGGNRGIGKALVEEALARGAGKVYAAAREPRSVTTPGAVPLRLDVTDPEAVAALAAQAPDVRILINNAGVDLGLDLLDDDLERVRHEFEVNFFGPVRLMRAFVPIITGNGGGHILNVNSVLGLAVPPGFGQYTAYAASKAALLMATNGLRDTLPARGVELSSLHMGFTDTGILRDPAVQKSDPAEIARKALDGVETGAAEILADEVSAAVKPLTALDPAQLYPRSAA</sequence>
<reference evidence="5" key="1">
    <citation type="journal article" date="2019" name="Int. J. Syst. Evol. Microbiol.">
        <title>The Global Catalogue of Microorganisms (GCM) 10K type strain sequencing project: providing services to taxonomists for standard genome sequencing and annotation.</title>
        <authorList>
            <consortium name="The Broad Institute Genomics Platform"/>
            <consortium name="The Broad Institute Genome Sequencing Center for Infectious Disease"/>
            <person name="Wu L."/>
            <person name="Ma J."/>
        </authorList>
    </citation>
    <scope>NUCLEOTIDE SEQUENCE [LARGE SCALE GENOMIC DNA]</scope>
    <source>
        <strain evidence="5">JCM 30346</strain>
    </source>
</reference>
<comment type="caution">
    <text evidence="4">The sequence shown here is derived from an EMBL/GenBank/DDBJ whole genome shotgun (WGS) entry which is preliminary data.</text>
</comment>
<evidence type="ECO:0000313" key="4">
    <source>
        <dbReference type="EMBL" id="MFC6082319.1"/>
    </source>
</evidence>
<dbReference type="Pfam" id="PF00106">
    <property type="entry name" value="adh_short"/>
    <property type="match status" value="1"/>
</dbReference>
<name>A0ABW1NI34_9ACTN</name>
<evidence type="ECO:0000256" key="2">
    <source>
        <dbReference type="ARBA" id="ARBA00023002"/>
    </source>
</evidence>
<dbReference type="Gene3D" id="3.40.50.720">
    <property type="entry name" value="NAD(P)-binding Rossmann-like Domain"/>
    <property type="match status" value="1"/>
</dbReference>
<organism evidence="4 5">
    <name type="scientific">Sphaerisporangium aureirubrum</name>
    <dbReference type="NCBI Taxonomy" id="1544736"/>
    <lineage>
        <taxon>Bacteria</taxon>
        <taxon>Bacillati</taxon>
        <taxon>Actinomycetota</taxon>
        <taxon>Actinomycetes</taxon>
        <taxon>Streptosporangiales</taxon>
        <taxon>Streptosporangiaceae</taxon>
        <taxon>Sphaerisporangium</taxon>
    </lineage>
</organism>
<comment type="similarity">
    <text evidence="1 3">Belongs to the short-chain dehydrogenases/reductases (SDR) family.</text>
</comment>
<dbReference type="Proteomes" id="UP001596137">
    <property type="component" value="Unassembled WGS sequence"/>
</dbReference>
<proteinExistence type="inferred from homology"/>
<dbReference type="PRINTS" id="PR00080">
    <property type="entry name" value="SDRFAMILY"/>
</dbReference>
<keyword evidence="5" id="KW-1185">Reference proteome</keyword>
<dbReference type="EMBL" id="JBHSRF010000016">
    <property type="protein sequence ID" value="MFC6082319.1"/>
    <property type="molecule type" value="Genomic_DNA"/>
</dbReference>
<evidence type="ECO:0000313" key="5">
    <source>
        <dbReference type="Proteomes" id="UP001596137"/>
    </source>
</evidence>
<dbReference type="RefSeq" id="WP_380752088.1">
    <property type="nucleotide sequence ID" value="NZ_JBHSRF010000016.1"/>
</dbReference>
<evidence type="ECO:0000256" key="1">
    <source>
        <dbReference type="ARBA" id="ARBA00006484"/>
    </source>
</evidence>
<keyword evidence="2" id="KW-0560">Oxidoreductase</keyword>
<dbReference type="InterPro" id="IPR036291">
    <property type="entry name" value="NAD(P)-bd_dom_sf"/>
</dbReference>
<dbReference type="InterPro" id="IPR002347">
    <property type="entry name" value="SDR_fam"/>
</dbReference>
<dbReference type="PRINTS" id="PR00081">
    <property type="entry name" value="GDHRDH"/>
</dbReference>
<dbReference type="PANTHER" id="PTHR44169:SF6">
    <property type="entry name" value="NADPH-DEPENDENT 1-ACYLDIHYDROXYACETONE PHOSPHATE REDUCTASE"/>
    <property type="match status" value="1"/>
</dbReference>
<evidence type="ECO:0000256" key="3">
    <source>
        <dbReference type="RuleBase" id="RU000363"/>
    </source>
</evidence>
<accession>A0ABW1NI34</accession>
<protein>
    <submittedName>
        <fullName evidence="4">SDR family oxidoreductase</fullName>
    </submittedName>
</protein>
<dbReference type="SUPFAM" id="SSF51735">
    <property type="entry name" value="NAD(P)-binding Rossmann-fold domains"/>
    <property type="match status" value="1"/>
</dbReference>
<dbReference type="NCBIfam" id="NF006119">
    <property type="entry name" value="PRK08264.1-5"/>
    <property type="match status" value="1"/>
</dbReference>
<gene>
    <name evidence="4" type="ORF">ACFP1K_14230</name>
</gene>
<dbReference type="PANTHER" id="PTHR44169">
    <property type="entry name" value="NADPH-DEPENDENT 1-ACYLDIHYDROXYACETONE PHOSPHATE REDUCTASE"/>
    <property type="match status" value="1"/>
</dbReference>